<evidence type="ECO:0000259" key="2">
    <source>
        <dbReference type="Pfam" id="PF03235"/>
    </source>
</evidence>
<dbReference type="eggNOG" id="COG1479">
    <property type="taxonomic scope" value="Bacteria"/>
</dbReference>
<dbReference type="Pfam" id="PF07510">
    <property type="entry name" value="GmrSD_C"/>
    <property type="match status" value="1"/>
</dbReference>
<proteinExistence type="predicted"/>
<dbReference type="InterPro" id="IPR004919">
    <property type="entry name" value="GmrSD_N"/>
</dbReference>
<evidence type="ECO:0000313" key="5">
    <source>
        <dbReference type="Proteomes" id="UP000000593"/>
    </source>
</evidence>
<evidence type="ECO:0000313" key="4">
    <source>
        <dbReference type="EMBL" id="CAG19297.1"/>
    </source>
</evidence>
<dbReference type="AlphaFoldDB" id="Q6LTS8"/>
<dbReference type="PANTHER" id="PTHR35149">
    <property type="entry name" value="SLL5132 PROTEIN"/>
    <property type="match status" value="1"/>
</dbReference>
<dbReference type="STRING" id="298386.PBPRA0885"/>
<dbReference type="RefSeq" id="WP_011217634.1">
    <property type="nucleotide sequence ID" value="NC_006370.1"/>
</dbReference>
<evidence type="ECO:0000259" key="3">
    <source>
        <dbReference type="Pfam" id="PF07510"/>
    </source>
</evidence>
<dbReference type="HOGENOM" id="CLU_023391_0_0_6"/>
<reference evidence="5" key="1">
    <citation type="journal article" date="2005" name="Science">
        <title>Life at depth: Photobacterium profundum genome sequence and expression analysis.</title>
        <authorList>
            <person name="Vezzi A."/>
            <person name="Campanaro S."/>
            <person name="D'Angelo M."/>
            <person name="Simonato F."/>
            <person name="Vitulo N."/>
            <person name="Lauro F.M."/>
            <person name="Cestaro A."/>
            <person name="Malacrida G."/>
            <person name="Simionati B."/>
            <person name="Cannata N."/>
            <person name="Romualdi C."/>
            <person name="Bartlett D.H."/>
            <person name="Valle G."/>
        </authorList>
    </citation>
    <scope>NUCLEOTIDE SEQUENCE [LARGE SCALE GENOMIC DNA]</scope>
    <source>
        <strain evidence="5">ATCC BAA-1253 / SS9</strain>
    </source>
</reference>
<dbReference type="PANTHER" id="PTHR35149:SF2">
    <property type="entry name" value="DUF262 DOMAIN-CONTAINING PROTEIN"/>
    <property type="match status" value="1"/>
</dbReference>
<protein>
    <recommendedName>
        <fullName evidence="6">DUF262 domain-containing protein</fullName>
    </recommendedName>
</protein>
<feature type="region of interest" description="Disordered" evidence="1">
    <location>
        <begin position="170"/>
        <end position="189"/>
    </location>
</feature>
<gene>
    <name evidence="4" type="primary">VC1766</name>
    <name evidence="4" type="ordered locus">PBPRA0885</name>
</gene>
<name>Q6LTS8_PHOPR</name>
<dbReference type="Proteomes" id="UP000000593">
    <property type="component" value="Chromosome 1"/>
</dbReference>
<accession>Q6LTS8</accession>
<dbReference type="InterPro" id="IPR011089">
    <property type="entry name" value="GmrSD_C"/>
</dbReference>
<keyword evidence="5" id="KW-1185">Reference proteome</keyword>
<feature type="domain" description="GmrSD restriction endonucleases C-terminal" evidence="3">
    <location>
        <begin position="534"/>
        <end position="670"/>
    </location>
</feature>
<evidence type="ECO:0000256" key="1">
    <source>
        <dbReference type="SAM" id="MobiDB-lite"/>
    </source>
</evidence>
<feature type="domain" description="GmrSD restriction endonucleases N-terminal" evidence="2">
    <location>
        <begin position="14"/>
        <end position="242"/>
    </location>
</feature>
<dbReference type="EMBL" id="CR378665">
    <property type="protein sequence ID" value="CAG19297.1"/>
    <property type="molecule type" value="Genomic_DNA"/>
</dbReference>
<dbReference type="KEGG" id="ppr:PBPRA0885"/>
<sequence>MNQVKTYLRTPQRLVDEQALFTIPSYQRPFVWSDEAIKSLFDDLFSAFESKQPHYYVGTILTAKRPGQVLELIDGQQRTTSLMLFALACKKKEINTQLTKLICAEHLQEETLRLSFKIRTQVEAYLGHMAGLENYENQYPSDTEIENNPYLKRLAAGLATFENLLDQIPFPDSTDQDDTAQGNNNRRSSLTDKQAAFADYVYSSMHMVENRIPTSTDLNQLFATMNNSGVQLEQADILKSLLLKNIETDKATYNTIWQACENMDNYFERNVRKVFPNTNWAKMQNSDFAQYDAGIFNFDKADEDEKPLQGMTIAEIMASVDNRSGSQANNKYRDVEEETREVYCHSIISFPQLLLHTYRIYLQKYGFDDFVPRFHSDQLIATFEPLLNSDEEQIKQFFQLLWQVRFAFDLWIVKWVEKADEVEEQLLLCSVNGSYSNNNYYFSRSPLEHSNISMLQMVRHFTADRNAQYWLTPFLGWLVENKPTQVERAQVVKQLESIDNQLSLAMAEQKPASFKLLSSSLGTSEVQASSFIKSYLSEKNGVNFRHYWFQKLEYLLWKHNSDYLKDIDQNKFMRYRIISRNSVEHVHPQNDEYGKQLEDGYLDSFGNLALLNVGQNSAYSNQSVGKKREDFNAKPQYDSLKLKHIYDLMQTENGLWDESKIHSHQNQMITLLKAHYCQL</sequence>
<feature type="compositionally biased region" description="Polar residues" evidence="1">
    <location>
        <begin position="179"/>
        <end position="189"/>
    </location>
</feature>
<organism evidence="4 5">
    <name type="scientific">Photobacterium profundum (strain SS9)</name>
    <dbReference type="NCBI Taxonomy" id="298386"/>
    <lineage>
        <taxon>Bacteria</taxon>
        <taxon>Pseudomonadati</taxon>
        <taxon>Pseudomonadota</taxon>
        <taxon>Gammaproteobacteria</taxon>
        <taxon>Vibrionales</taxon>
        <taxon>Vibrionaceae</taxon>
        <taxon>Photobacterium</taxon>
    </lineage>
</organism>
<dbReference type="Pfam" id="PF03235">
    <property type="entry name" value="GmrSD_N"/>
    <property type="match status" value="1"/>
</dbReference>
<evidence type="ECO:0008006" key="6">
    <source>
        <dbReference type="Google" id="ProtNLM"/>
    </source>
</evidence>